<name>A0A6A6T0T4_9PLEO</name>
<sequence>MSSQPNQPRSPFHSPLTPNFPPIRACIFDLDGLLINTEDLLTSCVNGLLATHGRPPMTRAIRVQILGVPDSTAGDAFHEWAQLPIPREQWVTEESAMYENACRECGGMRGAEALLEKLSGKGKGGRVEVALGSSSARWTFEVKMQSPRVRRLVECIPERCRVIGDAEGVGRGKPAPDVFLVALGRVNEVDGDGEGDGKEILPNECLVFEDSVVGVQAARRAGMRVVWVPSKDVREEYEELGMVGEVLAGRVGTGNGEEEIEGLGQVGDGWGEMVGSLEEVDLEKYGIAVR</sequence>
<dbReference type="Pfam" id="PF13419">
    <property type="entry name" value="HAD_2"/>
    <property type="match status" value="1"/>
</dbReference>
<evidence type="ECO:0000313" key="1">
    <source>
        <dbReference type="EMBL" id="KAF2652144.1"/>
    </source>
</evidence>
<dbReference type="SFLD" id="SFLDS00003">
    <property type="entry name" value="Haloacid_Dehalogenase"/>
    <property type="match status" value="1"/>
</dbReference>
<keyword evidence="2" id="KW-1185">Reference proteome</keyword>
<dbReference type="InterPro" id="IPR036412">
    <property type="entry name" value="HAD-like_sf"/>
</dbReference>
<dbReference type="SFLD" id="SFLDG01129">
    <property type="entry name" value="C1.5:_HAD__Beta-PGM__Phosphata"/>
    <property type="match status" value="1"/>
</dbReference>
<evidence type="ECO:0000313" key="2">
    <source>
        <dbReference type="Proteomes" id="UP000799324"/>
    </source>
</evidence>
<dbReference type="PANTHER" id="PTHR18901:SF42">
    <property type="entry name" value="SUPERFAMILY HYDROLASE, PUTATIVE-RELATED"/>
    <property type="match status" value="1"/>
</dbReference>
<dbReference type="OrthoDB" id="40579at2759"/>
<dbReference type="AlphaFoldDB" id="A0A6A6T0T4"/>
<accession>A0A6A6T0T4</accession>
<proteinExistence type="predicted"/>
<dbReference type="Gene3D" id="1.10.150.240">
    <property type="entry name" value="Putative phosphatase, domain 2"/>
    <property type="match status" value="1"/>
</dbReference>
<dbReference type="InterPro" id="IPR023214">
    <property type="entry name" value="HAD_sf"/>
</dbReference>
<dbReference type="InterPro" id="IPR006439">
    <property type="entry name" value="HAD-SF_hydro_IA"/>
</dbReference>
<dbReference type="InterPro" id="IPR023198">
    <property type="entry name" value="PGP-like_dom2"/>
</dbReference>
<dbReference type="Proteomes" id="UP000799324">
    <property type="component" value="Unassembled WGS sequence"/>
</dbReference>
<dbReference type="GO" id="GO:0016791">
    <property type="term" value="F:phosphatase activity"/>
    <property type="evidence" value="ECO:0007669"/>
    <property type="project" value="TreeGrafter"/>
</dbReference>
<reference evidence="1" key="1">
    <citation type="journal article" date="2020" name="Stud. Mycol.">
        <title>101 Dothideomycetes genomes: a test case for predicting lifestyles and emergence of pathogens.</title>
        <authorList>
            <person name="Haridas S."/>
            <person name="Albert R."/>
            <person name="Binder M."/>
            <person name="Bloem J."/>
            <person name="Labutti K."/>
            <person name="Salamov A."/>
            <person name="Andreopoulos B."/>
            <person name="Baker S."/>
            <person name="Barry K."/>
            <person name="Bills G."/>
            <person name="Bluhm B."/>
            <person name="Cannon C."/>
            <person name="Castanera R."/>
            <person name="Culley D."/>
            <person name="Daum C."/>
            <person name="Ezra D."/>
            <person name="Gonzalez J."/>
            <person name="Henrissat B."/>
            <person name="Kuo A."/>
            <person name="Liang C."/>
            <person name="Lipzen A."/>
            <person name="Lutzoni F."/>
            <person name="Magnuson J."/>
            <person name="Mondo S."/>
            <person name="Nolan M."/>
            <person name="Ohm R."/>
            <person name="Pangilinan J."/>
            <person name="Park H.-J."/>
            <person name="Ramirez L."/>
            <person name="Alfaro M."/>
            <person name="Sun H."/>
            <person name="Tritt A."/>
            <person name="Yoshinaga Y."/>
            <person name="Zwiers L.-H."/>
            <person name="Turgeon B."/>
            <person name="Goodwin S."/>
            <person name="Spatafora J."/>
            <person name="Crous P."/>
            <person name="Grigoriev I."/>
        </authorList>
    </citation>
    <scope>NUCLEOTIDE SEQUENCE</scope>
    <source>
        <strain evidence="1">CBS 122681</strain>
    </source>
</reference>
<dbReference type="NCBIfam" id="TIGR01509">
    <property type="entry name" value="HAD-SF-IA-v3"/>
    <property type="match status" value="1"/>
</dbReference>
<protein>
    <submittedName>
        <fullName evidence="1">HAD-like protein</fullName>
    </submittedName>
</protein>
<dbReference type="Gene3D" id="3.40.50.1000">
    <property type="entry name" value="HAD superfamily/HAD-like"/>
    <property type="match status" value="1"/>
</dbReference>
<dbReference type="InterPro" id="IPR041492">
    <property type="entry name" value="HAD_2"/>
</dbReference>
<organism evidence="1 2">
    <name type="scientific">Lophiostoma macrostomum CBS 122681</name>
    <dbReference type="NCBI Taxonomy" id="1314788"/>
    <lineage>
        <taxon>Eukaryota</taxon>
        <taxon>Fungi</taxon>
        <taxon>Dikarya</taxon>
        <taxon>Ascomycota</taxon>
        <taxon>Pezizomycotina</taxon>
        <taxon>Dothideomycetes</taxon>
        <taxon>Pleosporomycetidae</taxon>
        <taxon>Pleosporales</taxon>
        <taxon>Lophiostomataceae</taxon>
        <taxon>Lophiostoma</taxon>
    </lineage>
</organism>
<dbReference type="SUPFAM" id="SSF56784">
    <property type="entry name" value="HAD-like"/>
    <property type="match status" value="1"/>
</dbReference>
<dbReference type="EMBL" id="MU004409">
    <property type="protein sequence ID" value="KAF2652144.1"/>
    <property type="molecule type" value="Genomic_DNA"/>
</dbReference>
<gene>
    <name evidence="1" type="ORF">K491DRAFT_664410</name>
</gene>
<dbReference type="PANTHER" id="PTHR18901">
    <property type="entry name" value="2-DEOXYGLUCOSE-6-PHOSPHATE PHOSPHATASE 2"/>
    <property type="match status" value="1"/>
</dbReference>